<dbReference type="InterPro" id="IPR036013">
    <property type="entry name" value="Band_7/SPFH_dom_sf"/>
</dbReference>
<evidence type="ECO:0000313" key="4">
    <source>
        <dbReference type="EMBL" id="BDE97898.1"/>
    </source>
</evidence>
<keyword evidence="2" id="KW-0812">Transmembrane</keyword>
<sequence length="322" mass="35595">MRGNRQKSAAPMGSRRIERQEPLQIENYNSPKTRHTDENAGIIFSAFLFVVVALVVGAFGAYALGGINIWIVALAIALAVLAVFSIRIAPQWEKVVILRLGKFNRTVGPGLYWTIPFIEHIALRADQRVMLTGFSAEETLTADLVPVNVDAAVFWMVWDAEKACMEVEDYYDSVALAAQAALRDAIGRKNVTDVAIHRIQLDEELKASIEDKTSIWGVSILFVEIRDIVIPKELQEAMSAEARAEREKDARVMLAEVEEDIAAMLHNASDIYRDDEIALKLRQMHLLNEGIKESKGAVVVPSAYAEGFTDDSAEALGKIAGK</sequence>
<dbReference type="EMBL" id="AP025564">
    <property type="protein sequence ID" value="BDE97898.1"/>
    <property type="molecule type" value="Genomic_DNA"/>
</dbReference>
<gene>
    <name evidence="4" type="ORF">CE91St30_32310</name>
</gene>
<evidence type="ECO:0000256" key="1">
    <source>
        <dbReference type="ARBA" id="ARBA00008164"/>
    </source>
</evidence>
<dbReference type="Proteomes" id="UP001320544">
    <property type="component" value="Chromosome"/>
</dbReference>
<dbReference type="InterPro" id="IPR001972">
    <property type="entry name" value="Stomatin_HflK_fam"/>
</dbReference>
<dbReference type="CDD" id="cd13775">
    <property type="entry name" value="SPFH_eoslipins_u3"/>
    <property type="match status" value="1"/>
</dbReference>
<dbReference type="RefSeq" id="WP_244387372.1">
    <property type="nucleotide sequence ID" value="NZ_AP025564.1"/>
</dbReference>
<comment type="similarity">
    <text evidence="1">Belongs to the band 7/mec-2 family.</text>
</comment>
<organism evidence="4 5">
    <name type="scientific">Raoultibacter timonensis</name>
    <dbReference type="NCBI Taxonomy" id="1907662"/>
    <lineage>
        <taxon>Bacteria</taxon>
        <taxon>Bacillati</taxon>
        <taxon>Actinomycetota</taxon>
        <taxon>Coriobacteriia</taxon>
        <taxon>Eggerthellales</taxon>
        <taxon>Eggerthellaceae</taxon>
        <taxon>Raoultibacter</taxon>
    </lineage>
</organism>
<evidence type="ECO:0000256" key="2">
    <source>
        <dbReference type="SAM" id="Phobius"/>
    </source>
</evidence>
<feature type="domain" description="Band 7" evidence="3">
    <location>
        <begin position="84"/>
        <end position="242"/>
    </location>
</feature>
<dbReference type="PANTHER" id="PTHR10264">
    <property type="entry name" value="BAND 7 PROTEIN-RELATED"/>
    <property type="match status" value="1"/>
</dbReference>
<reference evidence="4 5" key="1">
    <citation type="submission" date="2022-01" db="EMBL/GenBank/DDBJ databases">
        <title>Novel bile acid biosynthetic pathways are enriched in the microbiome of centenarians.</title>
        <authorList>
            <person name="Sato Y."/>
            <person name="Atarashi K."/>
            <person name="Plichta R.D."/>
            <person name="Arai Y."/>
            <person name="Sasajima S."/>
            <person name="Kearney M.S."/>
            <person name="Suda W."/>
            <person name="Takeshita K."/>
            <person name="Sasaki T."/>
            <person name="Okamoto S."/>
            <person name="Skelly N.A."/>
            <person name="Okamura Y."/>
            <person name="Vlamakis H."/>
            <person name="Li Y."/>
            <person name="Tanoue T."/>
            <person name="Takei H."/>
            <person name="Nittono H."/>
            <person name="Narushima S."/>
            <person name="Irie J."/>
            <person name="Itoh H."/>
            <person name="Moriya K."/>
            <person name="Sugiura Y."/>
            <person name="Suematsu M."/>
            <person name="Moritoki N."/>
            <person name="Shibata S."/>
            <person name="Littman R.D."/>
            <person name="Fischbach A.M."/>
            <person name="Uwamino Y."/>
            <person name="Inoue T."/>
            <person name="Honda A."/>
            <person name="Hattori M."/>
            <person name="Murai T."/>
            <person name="Xavier J.R."/>
            <person name="Hirose N."/>
            <person name="Honda K."/>
        </authorList>
    </citation>
    <scope>NUCLEOTIDE SEQUENCE [LARGE SCALE GENOMIC DNA]</scope>
    <source>
        <strain evidence="4 5">CE91-St30</strain>
    </source>
</reference>
<evidence type="ECO:0000313" key="5">
    <source>
        <dbReference type="Proteomes" id="UP001320544"/>
    </source>
</evidence>
<dbReference type="SUPFAM" id="SSF117892">
    <property type="entry name" value="Band 7/SPFH domain"/>
    <property type="match status" value="1"/>
</dbReference>
<dbReference type="InterPro" id="IPR001107">
    <property type="entry name" value="Band_7"/>
</dbReference>
<keyword evidence="5" id="KW-1185">Reference proteome</keyword>
<protein>
    <recommendedName>
        <fullName evidence="3">Band 7 domain-containing protein</fullName>
    </recommendedName>
</protein>
<dbReference type="SMART" id="SM00244">
    <property type="entry name" value="PHB"/>
    <property type="match status" value="1"/>
</dbReference>
<dbReference type="Pfam" id="PF01145">
    <property type="entry name" value="Band_7"/>
    <property type="match status" value="1"/>
</dbReference>
<feature type="transmembrane region" description="Helical" evidence="2">
    <location>
        <begin position="69"/>
        <end position="89"/>
    </location>
</feature>
<proteinExistence type="inferred from homology"/>
<dbReference type="InterPro" id="IPR043202">
    <property type="entry name" value="Band-7_stomatin-like"/>
</dbReference>
<name>A0ABM7WN97_9ACTN</name>
<accession>A0ABM7WN97</accession>
<dbReference type="Gene3D" id="3.30.479.30">
    <property type="entry name" value="Band 7 domain"/>
    <property type="match status" value="1"/>
</dbReference>
<evidence type="ECO:0000259" key="3">
    <source>
        <dbReference type="SMART" id="SM00244"/>
    </source>
</evidence>
<feature type="transmembrane region" description="Helical" evidence="2">
    <location>
        <begin position="42"/>
        <end position="63"/>
    </location>
</feature>
<dbReference type="PRINTS" id="PR00721">
    <property type="entry name" value="STOMATIN"/>
</dbReference>
<dbReference type="Gene3D" id="6.10.250.2090">
    <property type="match status" value="1"/>
</dbReference>
<keyword evidence="2" id="KW-0472">Membrane</keyword>
<dbReference type="PANTHER" id="PTHR10264:SF19">
    <property type="entry name" value="AT06885P-RELATED"/>
    <property type="match status" value="1"/>
</dbReference>
<keyword evidence="2" id="KW-1133">Transmembrane helix</keyword>